<dbReference type="EMBL" id="DXFX01000077">
    <property type="protein sequence ID" value="HIX08024.1"/>
    <property type="molecule type" value="Genomic_DNA"/>
</dbReference>
<dbReference type="GO" id="GO:0004222">
    <property type="term" value="F:metalloendopeptidase activity"/>
    <property type="evidence" value="ECO:0007669"/>
    <property type="project" value="UniProtKB-UniRule"/>
</dbReference>
<dbReference type="PANTHER" id="PTHR11804">
    <property type="entry name" value="PROTEASE M3 THIMET OLIGOPEPTIDASE-RELATED"/>
    <property type="match status" value="1"/>
</dbReference>
<sequence>MERSEVDRKYLWKTEDIFPSDEAWEKSYAEAEQILDFSEFEGKLGKIENYVAYNQRLEQAAAKVERLYLYAHMRHDEDSRISKYTAMQSRAMSLYVRLSSATAFVEPELSALDEKTLQSYASDERLKDYDYFLRQLMKSKKHVLSAPEERLLAAGGEVFSQFRDIFSMIDNADMKFGTVTDKDGKEIQLTQGMYGVILHGSDRELRKNAFHEFYKSYIALTNTIAATYYGNVKKDVYLSRVRGYDSCLQRALDGEDVQTCVYENLISSVNENLPDMHRYIALRKKLLGLDEQHMYDIYVPLVEDAELKLSYEEACDMVVKGLSPLGEEYCSLLKKGFAEGWVDVCETTGKRSGAYSTGTYGLHPYVLLNYQQSTHDIFTIAHEMGHSLHTYYSNANQPYAKADYRIFVAEVASTVNEVLLQKYILSQTKDVNMKKYLLNYFLDTVRTTLHRQTMFAEFEYLAHTAVEKGTPLTTDYCNEMYLGLNKKYYGDSIVHDEEIAYEWSRIPHFYNSFYVYKYATGIISAISIVNRILTEGEAAVRDYKKFLSSGGSDSPVELLKLAGVDLTKRDAFRTAMQAFRTTLDELETLTK</sequence>
<name>A0A9D1V936_9FIRM</name>
<dbReference type="InterPro" id="IPR013647">
    <property type="entry name" value="OligopepF_N_dom"/>
</dbReference>
<keyword evidence="5 6" id="KW-0482">Metalloprotease</keyword>
<keyword evidence="1 6" id="KW-0645">Protease</keyword>
<dbReference type="InterPro" id="IPR001567">
    <property type="entry name" value="Pept_M3A_M3B_dom"/>
</dbReference>
<feature type="domain" description="Peptidase M3A/M3B catalytic" evidence="7">
    <location>
        <begin position="198"/>
        <end position="577"/>
    </location>
</feature>
<dbReference type="GO" id="GO:0006518">
    <property type="term" value="P:peptide metabolic process"/>
    <property type="evidence" value="ECO:0007669"/>
    <property type="project" value="TreeGrafter"/>
</dbReference>
<dbReference type="Pfam" id="PF08439">
    <property type="entry name" value="Peptidase_M3_N"/>
    <property type="match status" value="1"/>
</dbReference>
<dbReference type="PANTHER" id="PTHR11804:SF84">
    <property type="entry name" value="SACCHAROLYSIN"/>
    <property type="match status" value="1"/>
</dbReference>
<comment type="cofactor">
    <cofactor evidence="6">
        <name>Zn(2+)</name>
        <dbReference type="ChEBI" id="CHEBI:29105"/>
    </cofactor>
    <text evidence="6">Binds 1 zinc ion.</text>
</comment>
<dbReference type="Gene3D" id="1.10.287.830">
    <property type="entry name" value="putative peptidase helix hairpin domain like"/>
    <property type="match status" value="1"/>
</dbReference>
<evidence type="ECO:0000256" key="4">
    <source>
        <dbReference type="ARBA" id="ARBA00022833"/>
    </source>
</evidence>
<protein>
    <recommendedName>
        <fullName evidence="6">Oligopeptidase F</fullName>
        <ecNumber evidence="6">3.4.24.-</ecNumber>
    </recommendedName>
</protein>
<evidence type="ECO:0000259" key="7">
    <source>
        <dbReference type="Pfam" id="PF01432"/>
    </source>
</evidence>
<organism evidence="9 10">
    <name type="scientific">Candidatus Borkfalkia faecipullorum</name>
    <dbReference type="NCBI Taxonomy" id="2838510"/>
    <lineage>
        <taxon>Bacteria</taxon>
        <taxon>Bacillati</taxon>
        <taxon>Bacillota</taxon>
        <taxon>Clostridia</taxon>
        <taxon>Christensenellales</taxon>
        <taxon>Christensenellaceae</taxon>
        <taxon>Candidatus Borkfalkia</taxon>
    </lineage>
</organism>
<proteinExistence type="inferred from homology"/>
<comment type="caution">
    <text evidence="9">The sequence shown here is derived from an EMBL/GenBank/DDBJ whole genome shotgun (WGS) entry which is preliminary data.</text>
</comment>
<dbReference type="SUPFAM" id="SSF55486">
    <property type="entry name" value="Metalloproteases ('zincins'), catalytic domain"/>
    <property type="match status" value="1"/>
</dbReference>
<evidence type="ECO:0000256" key="2">
    <source>
        <dbReference type="ARBA" id="ARBA00022723"/>
    </source>
</evidence>
<gene>
    <name evidence="9" type="primary">pepF</name>
    <name evidence="9" type="ORF">H9741_06110</name>
</gene>
<keyword evidence="4 6" id="KW-0862">Zinc</keyword>
<dbReference type="EC" id="3.4.24.-" evidence="6"/>
<dbReference type="CDD" id="cd09608">
    <property type="entry name" value="M3B_PepF"/>
    <property type="match status" value="1"/>
</dbReference>
<comment type="function">
    <text evidence="6">Has oligopeptidase activity and degrades a variety of small bioactive peptides.</text>
</comment>
<evidence type="ECO:0000256" key="6">
    <source>
        <dbReference type="RuleBase" id="RU368091"/>
    </source>
</evidence>
<dbReference type="GO" id="GO:0046872">
    <property type="term" value="F:metal ion binding"/>
    <property type="evidence" value="ECO:0007669"/>
    <property type="project" value="UniProtKB-UniRule"/>
</dbReference>
<keyword evidence="2 6" id="KW-0479">Metal-binding</keyword>
<keyword evidence="3 6" id="KW-0378">Hydrolase</keyword>
<dbReference type="NCBIfam" id="TIGR00181">
    <property type="entry name" value="pepF"/>
    <property type="match status" value="1"/>
</dbReference>
<evidence type="ECO:0000313" key="10">
    <source>
        <dbReference type="Proteomes" id="UP000824204"/>
    </source>
</evidence>
<reference evidence="9" key="1">
    <citation type="journal article" date="2021" name="PeerJ">
        <title>Extensive microbial diversity within the chicken gut microbiome revealed by metagenomics and culture.</title>
        <authorList>
            <person name="Gilroy R."/>
            <person name="Ravi A."/>
            <person name="Getino M."/>
            <person name="Pursley I."/>
            <person name="Horton D.L."/>
            <person name="Alikhan N.F."/>
            <person name="Baker D."/>
            <person name="Gharbi K."/>
            <person name="Hall N."/>
            <person name="Watson M."/>
            <person name="Adriaenssens E.M."/>
            <person name="Foster-Nyarko E."/>
            <person name="Jarju S."/>
            <person name="Secka A."/>
            <person name="Antonio M."/>
            <person name="Oren A."/>
            <person name="Chaudhuri R.R."/>
            <person name="La Ragione R."/>
            <person name="Hildebrand F."/>
            <person name="Pallen M.J."/>
        </authorList>
    </citation>
    <scope>NUCLEOTIDE SEQUENCE</scope>
    <source>
        <strain evidence="9">811</strain>
    </source>
</reference>
<dbReference type="Proteomes" id="UP000824204">
    <property type="component" value="Unassembled WGS sequence"/>
</dbReference>
<dbReference type="GO" id="GO:0006508">
    <property type="term" value="P:proteolysis"/>
    <property type="evidence" value="ECO:0007669"/>
    <property type="project" value="UniProtKB-KW"/>
</dbReference>
<evidence type="ECO:0000259" key="8">
    <source>
        <dbReference type="Pfam" id="PF08439"/>
    </source>
</evidence>
<evidence type="ECO:0000256" key="3">
    <source>
        <dbReference type="ARBA" id="ARBA00022801"/>
    </source>
</evidence>
<reference evidence="9" key="2">
    <citation type="submission" date="2021-04" db="EMBL/GenBank/DDBJ databases">
        <authorList>
            <person name="Gilroy R."/>
        </authorList>
    </citation>
    <scope>NUCLEOTIDE SEQUENCE</scope>
    <source>
        <strain evidence="9">811</strain>
    </source>
</reference>
<comment type="similarity">
    <text evidence="6">Belongs to the peptidase M3B family.</text>
</comment>
<accession>A0A9D1V936</accession>
<dbReference type="InterPro" id="IPR045090">
    <property type="entry name" value="Pept_M3A_M3B"/>
</dbReference>
<dbReference type="Pfam" id="PF01432">
    <property type="entry name" value="Peptidase_M3"/>
    <property type="match status" value="1"/>
</dbReference>
<evidence type="ECO:0000256" key="1">
    <source>
        <dbReference type="ARBA" id="ARBA00022670"/>
    </source>
</evidence>
<dbReference type="InterPro" id="IPR004438">
    <property type="entry name" value="Peptidase_M3B"/>
</dbReference>
<dbReference type="Gene3D" id="1.20.140.70">
    <property type="entry name" value="Oligopeptidase f, N-terminal domain"/>
    <property type="match status" value="1"/>
</dbReference>
<dbReference type="Gene3D" id="1.10.1370.20">
    <property type="entry name" value="Oligoendopeptidase f, C-terminal domain"/>
    <property type="match status" value="1"/>
</dbReference>
<evidence type="ECO:0000313" key="9">
    <source>
        <dbReference type="EMBL" id="HIX08024.1"/>
    </source>
</evidence>
<dbReference type="AlphaFoldDB" id="A0A9D1V936"/>
<dbReference type="InterPro" id="IPR042088">
    <property type="entry name" value="OligoPept_F_C"/>
</dbReference>
<feature type="domain" description="Oligopeptidase F N-terminal" evidence="8">
    <location>
        <begin position="108"/>
        <end position="176"/>
    </location>
</feature>
<evidence type="ECO:0000256" key="5">
    <source>
        <dbReference type="ARBA" id="ARBA00023049"/>
    </source>
</evidence>